<keyword evidence="8" id="KW-1185">Reference proteome</keyword>
<dbReference type="InterPro" id="IPR043159">
    <property type="entry name" value="Lectin_gal-bd_sf"/>
</dbReference>
<evidence type="ECO:0000313" key="8">
    <source>
        <dbReference type="Proteomes" id="UP000749559"/>
    </source>
</evidence>
<keyword evidence="6" id="KW-0732">Signal</keyword>
<feature type="compositionally biased region" description="Pro residues" evidence="4">
    <location>
        <begin position="581"/>
        <end position="591"/>
    </location>
</feature>
<feature type="chain" id="PRO_5043826274" evidence="6">
    <location>
        <begin position="24"/>
        <end position="887"/>
    </location>
</feature>
<dbReference type="PROSITE" id="PS01180">
    <property type="entry name" value="CUB"/>
    <property type="match status" value="2"/>
</dbReference>
<keyword evidence="5" id="KW-0472">Membrane</keyword>
<reference evidence="7" key="1">
    <citation type="submission" date="2022-03" db="EMBL/GenBank/DDBJ databases">
        <authorList>
            <person name="Martin C."/>
        </authorList>
    </citation>
    <scope>NUCLEOTIDE SEQUENCE</scope>
</reference>
<feature type="signal peptide" evidence="6">
    <location>
        <begin position="1"/>
        <end position="23"/>
    </location>
</feature>
<feature type="region of interest" description="Disordered" evidence="4">
    <location>
        <begin position="695"/>
        <end position="718"/>
    </location>
</feature>
<protein>
    <submittedName>
        <fullName evidence="7">Uncharacterized protein</fullName>
    </submittedName>
</protein>
<evidence type="ECO:0000256" key="2">
    <source>
        <dbReference type="ARBA" id="ARBA00023157"/>
    </source>
</evidence>
<keyword evidence="5" id="KW-1133">Transmembrane helix</keyword>
<dbReference type="PANTHER" id="PTHR24251">
    <property type="entry name" value="OVOCHYMASE-RELATED"/>
    <property type="match status" value="1"/>
</dbReference>
<keyword evidence="5" id="KW-0812">Transmembrane</keyword>
<dbReference type="SMART" id="SM00042">
    <property type="entry name" value="CUB"/>
    <property type="match status" value="2"/>
</dbReference>
<dbReference type="Gene3D" id="2.60.120.290">
    <property type="entry name" value="Spermadhesin, CUB domain"/>
    <property type="match status" value="2"/>
</dbReference>
<dbReference type="InterPro" id="IPR000859">
    <property type="entry name" value="CUB_dom"/>
</dbReference>
<feature type="transmembrane region" description="Helical" evidence="5">
    <location>
        <begin position="669"/>
        <end position="690"/>
    </location>
</feature>
<feature type="compositionally biased region" description="Polar residues" evidence="4">
    <location>
        <begin position="645"/>
        <end position="659"/>
    </location>
</feature>
<feature type="compositionally biased region" description="Polar residues" evidence="4">
    <location>
        <begin position="839"/>
        <end position="854"/>
    </location>
</feature>
<sequence length="887" mass="96988">MWPSFTLALVACLLRCISQVLTAQDDVFLDDAVGHVSTTIPSRGVPDITLGPIIGVTTVPSTSGTIPGPAEGEYVTGTCIVADTTSVYLECKGPDALNKMMYITDAYYGVSSTGCHLSTLDENTECATDLTDDVVFRCQGNHECHFQLRRTYSFQCSAYPTFVAVHFKCVDKSMRLDICNAYSGSILADQNSQFFITTPDYPSAYKNKITCKCDIIAQDPAAKIRLEVVDFYLEDHHSCEYDYLEVYEGFELIDYYCGQDLRGEIYKTKGDNVTMYFHSDDSQTDNGFWISFDVVPHRTTTNKMVNVTCGDSDPPPPNWRDEDHSGDGSGDYNHGTQHTASLCITTASTNYLNFGCYDDDGNPDGSMINIHEAYMAGTINNECTLAALSDDMCKDPIEDTKINSCVGHKECYIMVKRQYSETCDETTNYAHIDYECIPNANVVDICRRDSYVWHPDSNWGAIISPNYPNSYLDQVACQCNLSTDQHSRIFVHNLDFHLEESDACQYDYVEFIEGAVQEDAWCDTIESGTEYKSSQNHLSLVFKTDANIPNKGFWFQIEAFNSIDNTESVIYADCGQYQPPVRPPITNPPPTTTSATSTTTSTTATWLPPIPVVTDSPTAPPSGAPASLPYSSTRATPVATGRPLVNTTTPNNQGTMGAQQDNLSSQLPLIIGAAAGGTLLILIIVILSVCMCRRKQPSSKPPPGLDPGTGGAGGSGPYRVMRNRDSVAFDNDAMKYGYADIPANGAVGAEHEHIYESIPYDNLPGPPAPPRPNSIKGPGVPPYPAGRMSHPGQGPGINAKHSKFSNPLYTKDNYLDPIEIQTIANDAGASGPYLGLSPHTRQVNEPSYTGLTETSPREPNYTGLEITQELNTPDSPYTGLQQHSNHV</sequence>
<feature type="region of interest" description="Disordered" evidence="4">
    <location>
        <begin position="766"/>
        <end position="804"/>
    </location>
</feature>
<dbReference type="Proteomes" id="UP000749559">
    <property type="component" value="Unassembled WGS sequence"/>
</dbReference>
<keyword evidence="1" id="KW-0677">Repeat</keyword>
<comment type="caution">
    <text evidence="7">The sequence shown here is derived from an EMBL/GenBank/DDBJ whole genome shotgun (WGS) entry which is preliminary data.</text>
</comment>
<organism evidence="7 8">
    <name type="scientific">Owenia fusiformis</name>
    <name type="common">Polychaete worm</name>
    <dbReference type="NCBI Taxonomy" id="6347"/>
    <lineage>
        <taxon>Eukaryota</taxon>
        <taxon>Metazoa</taxon>
        <taxon>Spiralia</taxon>
        <taxon>Lophotrochozoa</taxon>
        <taxon>Annelida</taxon>
        <taxon>Polychaeta</taxon>
        <taxon>Sedentaria</taxon>
        <taxon>Canalipalpata</taxon>
        <taxon>Sabellida</taxon>
        <taxon>Oweniida</taxon>
        <taxon>Oweniidae</taxon>
        <taxon>Owenia</taxon>
    </lineage>
</organism>
<gene>
    <name evidence="7" type="ORF">OFUS_LOCUS23125</name>
</gene>
<dbReference type="CDD" id="cd22823">
    <property type="entry name" value="Gal_Rha_Lectin"/>
    <property type="match status" value="2"/>
</dbReference>
<evidence type="ECO:0000256" key="1">
    <source>
        <dbReference type="ARBA" id="ARBA00022737"/>
    </source>
</evidence>
<evidence type="ECO:0000256" key="6">
    <source>
        <dbReference type="SAM" id="SignalP"/>
    </source>
</evidence>
<dbReference type="SUPFAM" id="SSF49854">
    <property type="entry name" value="Spermadhesin, CUB domain"/>
    <property type="match status" value="2"/>
</dbReference>
<evidence type="ECO:0000256" key="5">
    <source>
        <dbReference type="SAM" id="Phobius"/>
    </source>
</evidence>
<dbReference type="Gene3D" id="2.60.120.740">
    <property type="match status" value="1"/>
</dbReference>
<dbReference type="AlphaFoldDB" id="A0A8J1TE26"/>
<keyword evidence="2" id="KW-1015">Disulfide bond</keyword>
<feature type="region of interest" description="Disordered" evidence="4">
    <location>
        <begin position="868"/>
        <end position="887"/>
    </location>
</feature>
<accession>A0A8J1TE26</accession>
<dbReference type="InterPro" id="IPR035914">
    <property type="entry name" value="Sperma_CUB_dom_sf"/>
</dbReference>
<feature type="compositionally biased region" description="Low complexity" evidence="4">
    <location>
        <begin position="592"/>
        <end position="607"/>
    </location>
</feature>
<feature type="region of interest" description="Disordered" evidence="4">
    <location>
        <begin position="306"/>
        <end position="331"/>
    </location>
</feature>
<proteinExistence type="predicted"/>
<evidence type="ECO:0000256" key="3">
    <source>
        <dbReference type="PROSITE-ProRule" id="PRU00059"/>
    </source>
</evidence>
<comment type="caution">
    <text evidence="3">Lacks conserved residue(s) required for the propagation of feature annotation.</text>
</comment>
<evidence type="ECO:0000313" key="7">
    <source>
        <dbReference type="EMBL" id="CAH1799070.1"/>
    </source>
</evidence>
<dbReference type="EMBL" id="CAIIXF020000011">
    <property type="protein sequence ID" value="CAH1799070.1"/>
    <property type="molecule type" value="Genomic_DNA"/>
</dbReference>
<feature type="compositionally biased region" description="Gly residues" evidence="4">
    <location>
        <begin position="707"/>
        <end position="716"/>
    </location>
</feature>
<feature type="region of interest" description="Disordered" evidence="4">
    <location>
        <begin position="581"/>
        <end position="659"/>
    </location>
</feature>
<dbReference type="Pfam" id="PF00431">
    <property type="entry name" value="CUB"/>
    <property type="match status" value="2"/>
</dbReference>
<evidence type="ECO:0000256" key="4">
    <source>
        <dbReference type="SAM" id="MobiDB-lite"/>
    </source>
</evidence>
<dbReference type="OrthoDB" id="431034at2759"/>
<name>A0A8J1TE26_OWEFU</name>
<dbReference type="CDD" id="cd00041">
    <property type="entry name" value="CUB"/>
    <property type="match status" value="2"/>
</dbReference>
<feature type="region of interest" description="Disordered" evidence="4">
    <location>
        <begin position="839"/>
        <end position="860"/>
    </location>
</feature>